<organism evidence="1 2">
    <name type="scientific">Planococcus salinus</name>
    <dbReference type="NCBI Taxonomy" id="1848460"/>
    <lineage>
        <taxon>Bacteria</taxon>
        <taxon>Bacillati</taxon>
        <taxon>Bacillota</taxon>
        <taxon>Bacilli</taxon>
        <taxon>Bacillales</taxon>
        <taxon>Caryophanaceae</taxon>
        <taxon>Planococcus</taxon>
    </lineage>
</organism>
<sequence>MPSLKMLIGLPASGKTTYARRLVHTDSNWVHLSSDEIAYAKYPKDQPINHQEVFQELFLKTLTCLKDGKNVIYDATNLASQKRKSFINRIKELHVHVEAIIFITPYDLLKERNNARESWQRVPPYILDRYIRAFQFPRKDENFDECSIITDHTWNQPPETKQHSQIIRGRLMEGNLSFNEWMELYNLFEDTKPFLWLIKDSSSLMSAANLNTYQAYKKMVSAAPTPHDQEVMAWTILLHQIGKAYVRKNRPMEEDNFYGFEHASTYMAYPILSSLRIPEPLTWDILLLIDEHIIGRQMKRGKVKRRIGTANYERLVNFWGFLSE</sequence>
<dbReference type="SUPFAM" id="SSF109604">
    <property type="entry name" value="HD-domain/PDEase-like"/>
    <property type="match status" value="1"/>
</dbReference>
<dbReference type="GO" id="GO:0005524">
    <property type="term" value="F:ATP binding"/>
    <property type="evidence" value="ECO:0007669"/>
    <property type="project" value="UniProtKB-KW"/>
</dbReference>
<dbReference type="AlphaFoldDB" id="A0A3M8P6Z6"/>
<keyword evidence="1" id="KW-0067">ATP-binding</keyword>
<name>A0A3M8P6Z6_9BACL</name>
<dbReference type="Gene3D" id="1.10.3090.10">
    <property type="entry name" value="cca-adding enzyme, domain 2"/>
    <property type="match status" value="1"/>
</dbReference>
<dbReference type="OrthoDB" id="9805698at2"/>
<evidence type="ECO:0000313" key="2">
    <source>
        <dbReference type="Proteomes" id="UP000275473"/>
    </source>
</evidence>
<evidence type="ECO:0000313" key="1">
    <source>
        <dbReference type="EMBL" id="RNF39448.1"/>
    </source>
</evidence>
<dbReference type="Pfam" id="PF13671">
    <property type="entry name" value="AAA_33"/>
    <property type="match status" value="1"/>
</dbReference>
<accession>A0A3M8P6Z6</accession>
<proteinExistence type="predicted"/>
<protein>
    <submittedName>
        <fullName evidence="1">ATP-binding protein</fullName>
    </submittedName>
</protein>
<dbReference type="EMBL" id="RIAX01000006">
    <property type="protein sequence ID" value="RNF39448.1"/>
    <property type="molecule type" value="Genomic_DNA"/>
</dbReference>
<comment type="caution">
    <text evidence="1">The sequence shown here is derived from an EMBL/GenBank/DDBJ whole genome shotgun (WGS) entry which is preliminary data.</text>
</comment>
<dbReference type="Gene3D" id="3.40.50.300">
    <property type="entry name" value="P-loop containing nucleotide triphosphate hydrolases"/>
    <property type="match status" value="1"/>
</dbReference>
<keyword evidence="2" id="KW-1185">Reference proteome</keyword>
<dbReference type="RefSeq" id="WP_123165539.1">
    <property type="nucleotide sequence ID" value="NZ_RIAX01000006.1"/>
</dbReference>
<reference evidence="1 2" key="1">
    <citation type="journal article" date="2018" name="Int. J. Syst. Evol. Microbiol.">
        <title>Planococcus salinus sp. nov., a moderately halophilic bacterium isolated from a saline-alkali soil.</title>
        <authorList>
            <person name="Gan L."/>
        </authorList>
    </citation>
    <scope>NUCLEOTIDE SEQUENCE [LARGE SCALE GENOMIC DNA]</scope>
    <source>
        <strain evidence="1 2">LCB217</strain>
    </source>
</reference>
<dbReference type="InterPro" id="IPR027417">
    <property type="entry name" value="P-loop_NTPase"/>
</dbReference>
<keyword evidence="1" id="KW-0547">Nucleotide-binding</keyword>
<dbReference type="SUPFAM" id="SSF52540">
    <property type="entry name" value="P-loop containing nucleoside triphosphate hydrolases"/>
    <property type="match status" value="1"/>
</dbReference>
<gene>
    <name evidence="1" type="ORF">EEX84_10250</name>
</gene>
<dbReference type="Proteomes" id="UP000275473">
    <property type="component" value="Unassembled WGS sequence"/>
</dbReference>